<dbReference type="AlphaFoldDB" id="A0A6P2GD66"/>
<keyword evidence="1" id="KW-0560">Oxidoreductase</keyword>
<feature type="active site" evidence="3">
    <location>
        <position position="180"/>
    </location>
</feature>
<dbReference type="PANTHER" id="PTHR43580:SF2">
    <property type="entry name" value="CYTOKINE-LIKE NUCLEAR FACTOR N-PAC"/>
    <property type="match status" value="1"/>
</dbReference>
<reference evidence="6 9" key="2">
    <citation type="submission" date="2021-02" db="EMBL/GenBank/DDBJ databases">
        <title>Draft genome of the type strains Burkholderia anthina DSM16086.</title>
        <authorList>
            <person name="Hertel R."/>
            <person name="Meissner J."/>
            <person name="Poehlein A."/>
            <person name="Daniel R."/>
            <person name="Commichau F.M."/>
        </authorList>
    </citation>
    <scope>NUCLEOTIDE SEQUENCE [LARGE SCALE GENOMIC DNA]</scope>
    <source>
        <strain evidence="6 9">DSM 16086</strain>
    </source>
</reference>
<feature type="domain" description="6-phosphogluconate dehydrogenase NADP-binding" evidence="4">
    <location>
        <begin position="12"/>
        <end position="166"/>
    </location>
</feature>
<keyword evidence="2" id="KW-0520">NAD</keyword>
<dbReference type="SUPFAM" id="SSF51735">
    <property type="entry name" value="NAD(P)-binding Rossmann-fold domains"/>
    <property type="match status" value="1"/>
</dbReference>
<dbReference type="GO" id="GO:0051287">
    <property type="term" value="F:NAD binding"/>
    <property type="evidence" value="ECO:0007669"/>
    <property type="project" value="InterPro"/>
</dbReference>
<dbReference type="InterPro" id="IPR008927">
    <property type="entry name" value="6-PGluconate_DH-like_C_sf"/>
</dbReference>
<dbReference type="InterPro" id="IPR013328">
    <property type="entry name" value="6PGD_dom2"/>
</dbReference>
<evidence type="ECO:0000259" key="5">
    <source>
        <dbReference type="Pfam" id="PF14833"/>
    </source>
</evidence>
<gene>
    <name evidence="7" type="ORF">BAN20980_04209</name>
    <name evidence="6" type="ORF">JQK92_21615</name>
</gene>
<proteinExistence type="predicted"/>
<dbReference type="InterPro" id="IPR036291">
    <property type="entry name" value="NAD(P)-bd_dom_sf"/>
</dbReference>
<feature type="domain" description="3-hydroxyisobutyrate dehydrogenase-like NAD-binding" evidence="5">
    <location>
        <begin position="174"/>
        <end position="289"/>
    </location>
</feature>
<evidence type="ECO:0000256" key="2">
    <source>
        <dbReference type="ARBA" id="ARBA00023027"/>
    </source>
</evidence>
<dbReference type="EMBL" id="CABVLY010000017">
    <property type="protein sequence ID" value="VVU51487.1"/>
    <property type="molecule type" value="Genomic_DNA"/>
</dbReference>
<protein>
    <submittedName>
        <fullName evidence="7">3-hydroxyisobutyrate dehydrogenase</fullName>
    </submittedName>
    <submittedName>
        <fullName evidence="6">NAD(P)-dependent oxidoreductase</fullName>
    </submittedName>
</protein>
<evidence type="ECO:0000259" key="4">
    <source>
        <dbReference type="Pfam" id="PF03446"/>
    </source>
</evidence>
<dbReference type="PANTHER" id="PTHR43580">
    <property type="entry name" value="OXIDOREDUCTASE GLYR1-RELATED"/>
    <property type="match status" value="1"/>
</dbReference>
<dbReference type="Pfam" id="PF03446">
    <property type="entry name" value="NAD_binding_2"/>
    <property type="match status" value="1"/>
</dbReference>
<dbReference type="Gene3D" id="1.10.1040.10">
    <property type="entry name" value="N-(1-d-carboxylethyl)-l-norvaline Dehydrogenase, domain 2"/>
    <property type="match status" value="1"/>
</dbReference>
<accession>A0A6P2GD66</accession>
<evidence type="ECO:0000313" key="6">
    <source>
        <dbReference type="EMBL" id="MBM2769014.1"/>
    </source>
</evidence>
<evidence type="ECO:0000256" key="3">
    <source>
        <dbReference type="PIRSR" id="PIRSR000103-1"/>
    </source>
</evidence>
<evidence type="ECO:0000313" key="9">
    <source>
        <dbReference type="Proteomes" id="UP000755577"/>
    </source>
</evidence>
<dbReference type="InterPro" id="IPR029154">
    <property type="entry name" value="HIBADH-like_NADP-bd"/>
</dbReference>
<dbReference type="Proteomes" id="UP000494201">
    <property type="component" value="Unassembled WGS sequence"/>
</dbReference>
<evidence type="ECO:0000256" key="1">
    <source>
        <dbReference type="ARBA" id="ARBA00023002"/>
    </source>
</evidence>
<dbReference type="GeneID" id="56502267"/>
<keyword evidence="9" id="KW-1185">Reference proteome</keyword>
<dbReference type="SUPFAM" id="SSF48179">
    <property type="entry name" value="6-phosphogluconate dehydrogenase C-terminal domain-like"/>
    <property type="match status" value="1"/>
</dbReference>
<evidence type="ECO:0000313" key="8">
    <source>
        <dbReference type="Proteomes" id="UP000494201"/>
    </source>
</evidence>
<reference evidence="7 8" key="1">
    <citation type="submission" date="2019-09" db="EMBL/GenBank/DDBJ databases">
        <authorList>
            <person name="Depoorter E."/>
        </authorList>
    </citation>
    <scope>NUCLEOTIDE SEQUENCE [LARGE SCALE GENOMIC DNA]</scope>
    <source>
        <strain evidence="7">LMG 20980</strain>
    </source>
</reference>
<organism evidence="7 8">
    <name type="scientific">Burkholderia anthina</name>
    <dbReference type="NCBI Taxonomy" id="179879"/>
    <lineage>
        <taxon>Bacteria</taxon>
        <taxon>Pseudomonadati</taxon>
        <taxon>Pseudomonadota</taxon>
        <taxon>Betaproteobacteria</taxon>
        <taxon>Burkholderiales</taxon>
        <taxon>Burkholderiaceae</taxon>
        <taxon>Burkholderia</taxon>
        <taxon>Burkholderia cepacia complex</taxon>
    </lineage>
</organism>
<dbReference type="InterPro" id="IPR015815">
    <property type="entry name" value="HIBADH-related"/>
</dbReference>
<dbReference type="InterPro" id="IPR051265">
    <property type="entry name" value="HIBADH-related_NP60_sf"/>
</dbReference>
<dbReference type="Proteomes" id="UP000755577">
    <property type="component" value="Unassembled WGS sequence"/>
</dbReference>
<dbReference type="EMBL" id="JAFCIQ010000016">
    <property type="protein sequence ID" value="MBM2769014.1"/>
    <property type="molecule type" value="Genomic_DNA"/>
</dbReference>
<dbReference type="GO" id="GO:0050661">
    <property type="term" value="F:NADP binding"/>
    <property type="evidence" value="ECO:0007669"/>
    <property type="project" value="InterPro"/>
</dbReference>
<sequence>MSTSTTQQTRTQVAVLGVGVMGTPIARNLARKGFVVRAWNRTRAKADALAIDGVAAFDTPAGAVDGAHVVVTVLNDADSVLQAMQAAAPALVRGTPWVQISTVGVRGIASLAAFAQAQGLVFYDAPVQGSRQPAEQAQLVVLASGPASARAQVQPVFDAIGRRTVWVADDGSTGASSRLKLALNHYAFALTHAVAESLKLAGSLGADPRHVIDVVSGGPMDNAYFQAKGALILNDDFRPAFTIVNAVKDATLIAQAARDAGMQADIANASLARFQRAADAGHGDQDMAASFLA</sequence>
<dbReference type="Gene3D" id="3.40.50.720">
    <property type="entry name" value="NAD(P)-binding Rossmann-like Domain"/>
    <property type="match status" value="1"/>
</dbReference>
<dbReference type="Pfam" id="PF14833">
    <property type="entry name" value="NAD_binding_11"/>
    <property type="match status" value="1"/>
</dbReference>
<name>A0A6P2GD66_9BURK</name>
<dbReference type="RefSeq" id="WP_174927258.1">
    <property type="nucleotide sequence ID" value="NZ_CABVLY010000017.1"/>
</dbReference>
<dbReference type="PIRSF" id="PIRSF000103">
    <property type="entry name" value="HIBADH"/>
    <property type="match status" value="1"/>
</dbReference>
<dbReference type="InterPro" id="IPR006115">
    <property type="entry name" value="6PGDH_NADP-bd"/>
</dbReference>
<evidence type="ECO:0000313" key="7">
    <source>
        <dbReference type="EMBL" id="VVU51487.1"/>
    </source>
</evidence>
<dbReference type="GO" id="GO:0016491">
    <property type="term" value="F:oxidoreductase activity"/>
    <property type="evidence" value="ECO:0007669"/>
    <property type="project" value="UniProtKB-KW"/>
</dbReference>